<proteinExistence type="inferred from homology"/>
<feature type="compositionally biased region" description="Low complexity" evidence="6">
    <location>
        <begin position="381"/>
        <end position="400"/>
    </location>
</feature>
<dbReference type="PANTHER" id="PTHR43531">
    <property type="entry name" value="PROTEIN ICFG"/>
    <property type="match status" value="1"/>
</dbReference>
<accession>Q1JWE8</accession>
<comment type="similarity">
    <text evidence="3">Belongs to the methyl-accepting chemotaxis (MCP) protein family.</text>
</comment>
<feature type="transmembrane region" description="Helical" evidence="7">
    <location>
        <begin position="285"/>
        <end position="304"/>
    </location>
</feature>
<dbReference type="InterPro" id="IPR051310">
    <property type="entry name" value="MCP_chemotaxis"/>
</dbReference>
<dbReference type="SMART" id="SM01358">
    <property type="entry name" value="HBM"/>
    <property type="match status" value="1"/>
</dbReference>
<dbReference type="InterPro" id="IPR003660">
    <property type="entry name" value="HAMP_dom"/>
</dbReference>
<dbReference type="FunFam" id="1.10.287.950:FF:000001">
    <property type="entry name" value="Methyl-accepting chemotaxis sensory transducer"/>
    <property type="match status" value="1"/>
</dbReference>
<feature type="domain" description="HAMP" evidence="9">
    <location>
        <begin position="306"/>
        <end position="358"/>
    </location>
</feature>
<reference evidence="10" key="2">
    <citation type="submission" date="2006-05" db="EMBL/GenBank/DDBJ databases">
        <title>Sequencing of the draft genome and assembly of Desulfuromonas acetoxidans DSM 684.</title>
        <authorList>
            <consortium name="US DOE Joint Genome Institute (JGI-PGF)"/>
            <person name="Copeland A."/>
            <person name="Lucas S."/>
            <person name="Lapidus A."/>
            <person name="Barry K."/>
            <person name="Detter J.C."/>
            <person name="Glavina del Rio T."/>
            <person name="Hammon N."/>
            <person name="Israni S."/>
            <person name="Dalin E."/>
            <person name="Tice H."/>
            <person name="Bruce D."/>
            <person name="Pitluck S."/>
            <person name="Richardson P."/>
        </authorList>
    </citation>
    <scope>NUCLEOTIDE SEQUENCE [LARGE SCALE GENOMIC DNA]</scope>
    <source>
        <strain evidence="10">DSM 684</strain>
    </source>
</reference>
<dbReference type="PROSITE" id="PS50885">
    <property type="entry name" value="HAMP"/>
    <property type="match status" value="1"/>
</dbReference>
<dbReference type="InterPro" id="IPR004089">
    <property type="entry name" value="MCPsignal_dom"/>
</dbReference>
<dbReference type="RefSeq" id="WP_006002499.1">
    <property type="nucleotide sequence ID" value="NZ_AAEW02000022.1"/>
</dbReference>
<gene>
    <name evidence="10" type="ORF">Dace_0334</name>
</gene>
<feature type="coiled-coil region" evidence="5">
    <location>
        <begin position="549"/>
        <end position="594"/>
    </location>
</feature>
<evidence type="ECO:0000313" key="11">
    <source>
        <dbReference type="Proteomes" id="UP000005695"/>
    </source>
</evidence>
<dbReference type="Pfam" id="PF00672">
    <property type="entry name" value="HAMP"/>
    <property type="match status" value="1"/>
</dbReference>
<dbReference type="SMART" id="SM00283">
    <property type="entry name" value="MA"/>
    <property type="match status" value="1"/>
</dbReference>
<dbReference type="SMART" id="SM00304">
    <property type="entry name" value="HAMP"/>
    <property type="match status" value="1"/>
</dbReference>
<dbReference type="SUPFAM" id="SSF58104">
    <property type="entry name" value="Methyl-accepting chemotaxis protein (MCP) signaling domain"/>
    <property type="match status" value="1"/>
</dbReference>
<keyword evidence="2" id="KW-0145">Chemotaxis</keyword>
<evidence type="ECO:0000256" key="1">
    <source>
        <dbReference type="ARBA" id="ARBA00004370"/>
    </source>
</evidence>
<keyword evidence="7" id="KW-0472">Membrane</keyword>
<organism evidence="10 11">
    <name type="scientific">Desulfuromonas acetoxidans (strain DSM 684 / 11070)</name>
    <dbReference type="NCBI Taxonomy" id="281689"/>
    <lineage>
        <taxon>Bacteria</taxon>
        <taxon>Pseudomonadati</taxon>
        <taxon>Thermodesulfobacteriota</taxon>
        <taxon>Desulfuromonadia</taxon>
        <taxon>Desulfuromonadales</taxon>
        <taxon>Desulfuromonadaceae</taxon>
        <taxon>Desulfuromonas</taxon>
    </lineage>
</organism>
<feature type="compositionally biased region" description="Polar residues" evidence="6">
    <location>
        <begin position="371"/>
        <end position="380"/>
    </location>
</feature>
<evidence type="ECO:0000256" key="5">
    <source>
        <dbReference type="SAM" id="Coils"/>
    </source>
</evidence>
<dbReference type="PROSITE" id="PS50111">
    <property type="entry name" value="CHEMOTAXIS_TRANSDUC_2"/>
    <property type="match status" value="1"/>
</dbReference>
<reference evidence="10" key="1">
    <citation type="submission" date="2006-05" db="EMBL/GenBank/DDBJ databases">
        <title>Annotation of the draft genome assembly of Desulfuromonas acetoxidans DSM 684.</title>
        <authorList>
            <consortium name="US DOE Joint Genome Institute (JGI-ORNL)"/>
            <person name="Larimer F."/>
            <person name="Land M."/>
            <person name="Hauser L."/>
        </authorList>
    </citation>
    <scope>NUCLEOTIDE SEQUENCE [LARGE SCALE GENOMIC DNA]</scope>
    <source>
        <strain evidence="10">DSM 684</strain>
    </source>
</reference>
<dbReference type="AlphaFoldDB" id="Q1JWE8"/>
<dbReference type="GO" id="GO:0007165">
    <property type="term" value="P:signal transduction"/>
    <property type="evidence" value="ECO:0007669"/>
    <property type="project" value="UniProtKB-KW"/>
</dbReference>
<evidence type="ECO:0000259" key="9">
    <source>
        <dbReference type="PROSITE" id="PS50885"/>
    </source>
</evidence>
<evidence type="ECO:0000313" key="10">
    <source>
        <dbReference type="EMBL" id="EAT14535.1"/>
    </source>
</evidence>
<evidence type="ECO:0000256" key="6">
    <source>
        <dbReference type="SAM" id="MobiDB-lite"/>
    </source>
</evidence>
<dbReference type="EMBL" id="AAEW02000022">
    <property type="protein sequence ID" value="EAT14535.1"/>
    <property type="molecule type" value="Genomic_DNA"/>
</dbReference>
<comment type="subcellular location">
    <subcellularLocation>
        <location evidence="1">Membrane</location>
    </subcellularLocation>
</comment>
<dbReference type="GO" id="GO:0005886">
    <property type="term" value="C:plasma membrane"/>
    <property type="evidence" value="ECO:0007669"/>
    <property type="project" value="TreeGrafter"/>
</dbReference>
<evidence type="ECO:0000256" key="3">
    <source>
        <dbReference type="ARBA" id="ARBA00029447"/>
    </source>
</evidence>
<evidence type="ECO:0000259" key="8">
    <source>
        <dbReference type="PROSITE" id="PS50111"/>
    </source>
</evidence>
<dbReference type="PANTHER" id="PTHR43531:SF11">
    <property type="entry name" value="METHYL-ACCEPTING CHEMOTAXIS PROTEIN 3"/>
    <property type="match status" value="1"/>
</dbReference>
<sequence length="650" mass="70333">MFKNLKLGMKIGGGFFCVSVLFLISLGVYQVTLNYSQKSYDRILHYVEKSKTTTLNIDRLMLNSRRAEKDFLLRKDITYKEKVDKILAQMVEQTSGLKKLQKELGNTETIENVDRIDHAIASYRNAFFKLVDRWVLMGLDEKSGLQGKFRDAAHSVEETTEELNNPALQALYLTLRKNEKDYLLRGADKYVAAIATDVPIFIDAINATDADAGVKTKAVANVKLYQESFLALVEAKAAVAEVTETMRTAIHQIEPLVENLLKKMEAESDLQEEAVAADIAARSKMALGCGSGALILALLIAILITRAITRPILQGVDFAKALSEGDLTRTLDIVQKDEVGQLAKALNEMIEQLKAIVGDVRAASNNVASGSQELSASSEEMSQGATEQAAAAEEASSSMEQMAANIKQNADNAMQTEKIALKSSQDAKGGGEAVQETVKAMKDIAEKISIIEEIARQTNLLALNAAIEAARAGEHGKGFAVVASEVRKLAERSQSAAAEISDLSSSSVEVAENAGDMLAKMVPDIQRTAELVQEIAAASKEQDAGADQVNKAIQQLDQVIQQNAAAAEEMASTSEELNAQAAQLQESIAFFKLDSSAAKRLVSPTVSPKAPALKEVMPTRKAEPTQKEAGGLMLDMATGKDALDHEFEEY</sequence>
<feature type="domain" description="Methyl-accepting transducer" evidence="8">
    <location>
        <begin position="363"/>
        <end position="578"/>
    </location>
</feature>
<name>Q1JWE8_DESA6</name>
<keyword evidence="7" id="KW-0812">Transmembrane</keyword>
<feature type="region of interest" description="Disordered" evidence="6">
    <location>
        <begin position="371"/>
        <end position="400"/>
    </location>
</feature>
<evidence type="ECO:0000256" key="2">
    <source>
        <dbReference type="ARBA" id="ARBA00022500"/>
    </source>
</evidence>
<keyword evidence="11" id="KW-1185">Reference proteome</keyword>
<evidence type="ECO:0000256" key="4">
    <source>
        <dbReference type="PROSITE-ProRule" id="PRU00284"/>
    </source>
</evidence>
<protein>
    <submittedName>
        <fullName evidence="10">Methyl-accepting chemotaxis sensory transducer</fullName>
    </submittedName>
</protein>
<keyword evidence="7" id="KW-1133">Transmembrane helix</keyword>
<dbReference type="Pfam" id="PF00015">
    <property type="entry name" value="MCPsignal"/>
    <property type="match status" value="1"/>
</dbReference>
<keyword evidence="5" id="KW-0175">Coiled coil</keyword>
<dbReference type="CDD" id="cd11386">
    <property type="entry name" value="MCP_signal"/>
    <property type="match status" value="1"/>
</dbReference>
<dbReference type="GO" id="GO:0004888">
    <property type="term" value="F:transmembrane signaling receptor activity"/>
    <property type="evidence" value="ECO:0007669"/>
    <property type="project" value="TreeGrafter"/>
</dbReference>
<dbReference type="CDD" id="cd06225">
    <property type="entry name" value="HAMP"/>
    <property type="match status" value="1"/>
</dbReference>
<dbReference type="Proteomes" id="UP000005695">
    <property type="component" value="Unassembled WGS sequence"/>
</dbReference>
<keyword evidence="4" id="KW-0807">Transducer</keyword>
<dbReference type="Gene3D" id="1.10.287.950">
    <property type="entry name" value="Methyl-accepting chemotaxis protein"/>
    <property type="match status" value="1"/>
</dbReference>
<comment type="caution">
    <text evidence="10">The sequence shown here is derived from an EMBL/GenBank/DDBJ whole genome shotgun (WGS) entry which is preliminary data.</text>
</comment>
<evidence type="ECO:0000256" key="7">
    <source>
        <dbReference type="SAM" id="Phobius"/>
    </source>
</evidence>
<dbReference type="GO" id="GO:0006935">
    <property type="term" value="P:chemotaxis"/>
    <property type="evidence" value="ECO:0007669"/>
    <property type="project" value="UniProtKB-KW"/>
</dbReference>
<dbReference type="InterPro" id="IPR032255">
    <property type="entry name" value="HBM"/>
</dbReference>